<reference evidence="2 3" key="1">
    <citation type="journal article" date="2014" name="Genome Biol. Evol.">
        <title>The secreted proteins of Achlya hypogyna and Thraustotheca clavata identify the ancestral oomycete secretome and reveal gene acquisitions by horizontal gene transfer.</title>
        <authorList>
            <person name="Misner I."/>
            <person name="Blouin N."/>
            <person name="Leonard G."/>
            <person name="Richards T.A."/>
            <person name="Lane C.E."/>
        </authorList>
    </citation>
    <scope>NUCLEOTIDE SEQUENCE [LARGE SCALE GENOMIC DNA]</scope>
    <source>
        <strain evidence="2 3">ATCC 48635</strain>
    </source>
</reference>
<dbReference type="EMBL" id="JNBR01002403">
    <property type="protein sequence ID" value="OQR83067.1"/>
    <property type="molecule type" value="Genomic_DNA"/>
</dbReference>
<accession>A0A1V9YBJ0</accession>
<dbReference type="STRING" id="1202772.A0A1V9YBJ0"/>
<dbReference type="Pfam" id="PF25372">
    <property type="entry name" value="DUF7885"/>
    <property type="match status" value="1"/>
</dbReference>
<name>A0A1V9YBJ0_ACHHY</name>
<gene>
    <name evidence="2" type="ORF">ACHHYP_18028</name>
</gene>
<dbReference type="PANTHER" id="PTHR13318:SF95">
    <property type="entry name" value="F-BOX PROTEIN YLR352W"/>
    <property type="match status" value="1"/>
</dbReference>
<comment type="caution">
    <text evidence="2">The sequence shown here is derived from an EMBL/GenBank/DDBJ whole genome shotgun (WGS) entry which is preliminary data.</text>
</comment>
<feature type="domain" description="F-box/LRR-repeat protein 15-like leucin rich repeat" evidence="1">
    <location>
        <begin position="145"/>
        <end position="334"/>
    </location>
</feature>
<evidence type="ECO:0000259" key="1">
    <source>
        <dbReference type="Pfam" id="PF25372"/>
    </source>
</evidence>
<dbReference type="SUPFAM" id="SSF81383">
    <property type="entry name" value="F-box domain"/>
    <property type="match status" value="1"/>
</dbReference>
<dbReference type="PANTHER" id="PTHR13318">
    <property type="entry name" value="PARTNER OF PAIRED, ISOFORM B-RELATED"/>
    <property type="match status" value="1"/>
</dbReference>
<dbReference type="GO" id="GO:0019005">
    <property type="term" value="C:SCF ubiquitin ligase complex"/>
    <property type="evidence" value="ECO:0007669"/>
    <property type="project" value="TreeGrafter"/>
</dbReference>
<dbReference type="InterPro" id="IPR036047">
    <property type="entry name" value="F-box-like_dom_sf"/>
</dbReference>
<dbReference type="GO" id="GO:0031146">
    <property type="term" value="P:SCF-dependent proteasomal ubiquitin-dependent protein catabolic process"/>
    <property type="evidence" value="ECO:0007669"/>
    <property type="project" value="TreeGrafter"/>
</dbReference>
<sequence>MKQSVLSDELEAHVLSMVGALPDLIRWQLVCKRWRRLLTDPAWLPPTILDFDRLRPLVASQYSALLQRWRSAKSVKMTLQASIANEQQWQSDIGVYLTQLRYLQLRTTSAKALLSILTQCHDLQTLEVLQCHGVSLPRLPRPIGLKSLQMHSATHTTPTKLVNFLRKCPSLTSLSLSVASEVTSAIFATLTQACSALERLTLSQCGSMSAAHLASMLDSLGHQLKWLDLSHTVVGAPLSLKRTIQLPYLEGLVMDSTHLQDSFLEHLVCPELRIVSLQNCRYLSDAGILAFALAAPRPALRTIDLKNTNITESTVTAITRHCPTLTHLGIESCRGLPRAMRLHHALQASHRTSAYERVSIATNTVDEEAPPVTTRAPASRRRRGLLGAVVDEDDGDYELGTPDDEATEASLALTMALHHHARRKHTAH</sequence>
<dbReference type="SUPFAM" id="SSF52047">
    <property type="entry name" value="RNI-like"/>
    <property type="match status" value="1"/>
</dbReference>
<dbReference type="Gene3D" id="1.20.1280.50">
    <property type="match status" value="1"/>
</dbReference>
<keyword evidence="3" id="KW-1185">Reference proteome</keyword>
<protein>
    <recommendedName>
        <fullName evidence="1">F-box/LRR-repeat protein 15-like leucin rich repeat domain-containing protein</fullName>
    </recommendedName>
</protein>
<proteinExistence type="predicted"/>
<dbReference type="OrthoDB" id="423607at2759"/>
<dbReference type="InterPro" id="IPR006553">
    <property type="entry name" value="Leu-rich_rpt_Cys-con_subtyp"/>
</dbReference>
<dbReference type="AlphaFoldDB" id="A0A1V9YBJ0"/>
<dbReference type="Proteomes" id="UP000243579">
    <property type="component" value="Unassembled WGS sequence"/>
</dbReference>
<dbReference type="InterPro" id="IPR032675">
    <property type="entry name" value="LRR_dom_sf"/>
</dbReference>
<dbReference type="SMART" id="SM00367">
    <property type="entry name" value="LRR_CC"/>
    <property type="match status" value="6"/>
</dbReference>
<organism evidence="2 3">
    <name type="scientific">Achlya hypogyna</name>
    <name type="common">Oomycete</name>
    <name type="synonym">Protoachlya hypogyna</name>
    <dbReference type="NCBI Taxonomy" id="1202772"/>
    <lineage>
        <taxon>Eukaryota</taxon>
        <taxon>Sar</taxon>
        <taxon>Stramenopiles</taxon>
        <taxon>Oomycota</taxon>
        <taxon>Saprolegniomycetes</taxon>
        <taxon>Saprolegniales</taxon>
        <taxon>Achlyaceae</taxon>
        <taxon>Achlya</taxon>
    </lineage>
</organism>
<dbReference type="InterPro" id="IPR057207">
    <property type="entry name" value="FBXL15_LRR"/>
</dbReference>
<evidence type="ECO:0000313" key="2">
    <source>
        <dbReference type="EMBL" id="OQR83067.1"/>
    </source>
</evidence>
<evidence type="ECO:0000313" key="3">
    <source>
        <dbReference type="Proteomes" id="UP000243579"/>
    </source>
</evidence>
<dbReference type="Gene3D" id="3.80.10.10">
    <property type="entry name" value="Ribonuclease Inhibitor"/>
    <property type="match status" value="1"/>
</dbReference>